<comment type="similarity">
    <text evidence="2">Belongs to the MGM101 family.</text>
</comment>
<dbReference type="Pfam" id="PF06420">
    <property type="entry name" value="Mgm101p"/>
    <property type="match status" value="1"/>
</dbReference>
<keyword evidence="3" id="KW-0227">DNA damage</keyword>
<dbReference type="GO" id="GO:0003697">
    <property type="term" value="F:single-stranded DNA binding"/>
    <property type="evidence" value="ECO:0007669"/>
    <property type="project" value="InterPro"/>
</dbReference>
<keyword evidence="7" id="KW-0234">DNA repair</keyword>
<dbReference type="GeneID" id="14876645"/>
<dbReference type="KEGG" id="dfa:DFA_03647"/>
<evidence type="ECO:0000313" key="10">
    <source>
        <dbReference type="EMBL" id="EGG25398.1"/>
    </source>
</evidence>
<dbReference type="OrthoDB" id="17164at2759"/>
<feature type="compositionally biased region" description="Low complexity" evidence="9">
    <location>
        <begin position="259"/>
        <end position="271"/>
    </location>
</feature>
<keyword evidence="5" id="KW-0238">DNA-binding</keyword>
<dbReference type="PANTHER" id="PTHR31404:SF0">
    <property type="entry name" value="MITOCHONDRIAL GENOME MAINTENANCE PROTEIN MGM101"/>
    <property type="match status" value="1"/>
</dbReference>
<evidence type="ECO:0000256" key="5">
    <source>
        <dbReference type="ARBA" id="ARBA00023125"/>
    </source>
</evidence>
<evidence type="ECO:0000256" key="2">
    <source>
        <dbReference type="ARBA" id="ARBA00007053"/>
    </source>
</evidence>
<dbReference type="Proteomes" id="UP000007797">
    <property type="component" value="Unassembled WGS sequence"/>
</dbReference>
<feature type="compositionally biased region" description="Low complexity" evidence="9">
    <location>
        <begin position="285"/>
        <end position="301"/>
    </location>
</feature>
<feature type="region of interest" description="Disordered" evidence="9">
    <location>
        <begin position="247"/>
        <end position="273"/>
    </location>
</feature>
<evidence type="ECO:0000256" key="1">
    <source>
        <dbReference type="ARBA" id="ARBA00004436"/>
    </source>
</evidence>
<accession>F4PIG9</accession>
<feature type="region of interest" description="Disordered" evidence="9">
    <location>
        <begin position="29"/>
        <end position="66"/>
    </location>
</feature>
<keyword evidence="11" id="KW-1185">Reference proteome</keyword>
<keyword evidence="8" id="KW-1135">Mitochondrion nucleoid</keyword>
<organism evidence="10 11">
    <name type="scientific">Cavenderia fasciculata</name>
    <name type="common">Slime mold</name>
    <name type="synonym">Dictyostelium fasciculatum</name>
    <dbReference type="NCBI Taxonomy" id="261658"/>
    <lineage>
        <taxon>Eukaryota</taxon>
        <taxon>Amoebozoa</taxon>
        <taxon>Evosea</taxon>
        <taxon>Eumycetozoa</taxon>
        <taxon>Dictyostelia</taxon>
        <taxon>Acytosteliales</taxon>
        <taxon>Cavenderiaceae</taxon>
        <taxon>Cavenderia</taxon>
    </lineage>
</organism>
<dbReference type="GO" id="GO:0036297">
    <property type="term" value="P:interstrand cross-link repair"/>
    <property type="evidence" value="ECO:0007669"/>
    <property type="project" value="TreeGrafter"/>
</dbReference>
<evidence type="ECO:0000256" key="9">
    <source>
        <dbReference type="SAM" id="MobiDB-lite"/>
    </source>
</evidence>
<feature type="compositionally biased region" description="Polar residues" evidence="9">
    <location>
        <begin position="247"/>
        <end position="258"/>
    </location>
</feature>
<dbReference type="AlphaFoldDB" id="F4PIG9"/>
<dbReference type="STRING" id="1054147.F4PIG9"/>
<keyword evidence="4" id="KW-0809">Transit peptide</keyword>
<evidence type="ECO:0000256" key="7">
    <source>
        <dbReference type="ARBA" id="ARBA00023204"/>
    </source>
</evidence>
<reference evidence="11" key="1">
    <citation type="journal article" date="2011" name="Genome Res.">
        <title>Phylogeny-wide analysis of social amoeba genomes highlights ancient origins for complex intercellular communication.</title>
        <authorList>
            <person name="Heidel A.J."/>
            <person name="Lawal H.M."/>
            <person name="Felder M."/>
            <person name="Schilde C."/>
            <person name="Helps N.R."/>
            <person name="Tunggal B."/>
            <person name="Rivero F."/>
            <person name="John U."/>
            <person name="Schleicher M."/>
            <person name="Eichinger L."/>
            <person name="Platzer M."/>
            <person name="Noegel A.A."/>
            <person name="Schaap P."/>
            <person name="Gloeckner G."/>
        </authorList>
    </citation>
    <scope>NUCLEOTIDE SEQUENCE [LARGE SCALE GENOMIC DNA]</scope>
    <source>
        <strain evidence="11">SH3</strain>
    </source>
</reference>
<evidence type="ECO:0000256" key="6">
    <source>
        <dbReference type="ARBA" id="ARBA00023128"/>
    </source>
</evidence>
<name>F4PIG9_CACFS</name>
<evidence type="ECO:0000256" key="4">
    <source>
        <dbReference type="ARBA" id="ARBA00022946"/>
    </source>
</evidence>
<proteinExistence type="inferred from homology"/>
<evidence type="ECO:0000313" key="11">
    <source>
        <dbReference type="Proteomes" id="UP000007797"/>
    </source>
</evidence>
<dbReference type="RefSeq" id="XP_004363249.1">
    <property type="nucleotide sequence ID" value="XM_004363192.1"/>
</dbReference>
<sequence length="369" mass="41518">MLNRLFVRNIGFRVTTLTAASSHSNKTFQPTYSYSTSSSPQQQSTTTTNYASHQQPSSQQSANKQQQALLNERFYDEEKFKDISKEPFAREITDVLLGELDNNDIEIKPDGIIYLPEIKYRRILNQAFGPGGWALKPFGGPVVISGSLIRPYALFCLGRYVSESFGEQPYVEGGHLSFATANEAAKSNALVRCCKDLGIGSSLWDPTFIRNWKAANAAEKFYVNVKSGEKRKFWSLKNGNSPINYPWKESSSSSYNDGQQQQQTQPIQQPQFDSSVSFDEVIPSISQPKQPQQSFQSSSSSVDHSEELDIDSPVPPQLKKYAGKTWREVIQDPKGIDYIKWVANTLTGKVKLQTQAIINFLNEQQNQQQ</sequence>
<dbReference type="GO" id="GO:0000262">
    <property type="term" value="C:mitochondrial chromosome"/>
    <property type="evidence" value="ECO:0007669"/>
    <property type="project" value="InterPro"/>
</dbReference>
<gene>
    <name evidence="10" type="ORF">DFA_03647</name>
</gene>
<dbReference type="PANTHER" id="PTHR31404">
    <property type="entry name" value="MITOCHONDRIAL GENOME MAINTENANCE PROTEIN MGM101"/>
    <property type="match status" value="1"/>
</dbReference>
<evidence type="ECO:0000256" key="3">
    <source>
        <dbReference type="ARBA" id="ARBA00022763"/>
    </source>
</evidence>
<protein>
    <recommendedName>
        <fullName evidence="12">Mitochondrial genome maintenance protein</fullName>
    </recommendedName>
</protein>
<evidence type="ECO:0008006" key="12">
    <source>
        <dbReference type="Google" id="ProtNLM"/>
    </source>
</evidence>
<keyword evidence="6" id="KW-0496">Mitochondrion</keyword>
<dbReference type="InterPro" id="IPR009446">
    <property type="entry name" value="Mgm101"/>
</dbReference>
<dbReference type="GO" id="GO:0000725">
    <property type="term" value="P:recombinational repair"/>
    <property type="evidence" value="ECO:0007669"/>
    <property type="project" value="TreeGrafter"/>
</dbReference>
<dbReference type="EMBL" id="GL883006">
    <property type="protein sequence ID" value="EGG25398.1"/>
    <property type="molecule type" value="Genomic_DNA"/>
</dbReference>
<feature type="region of interest" description="Disordered" evidence="9">
    <location>
        <begin position="285"/>
        <end position="317"/>
    </location>
</feature>
<comment type="subcellular location">
    <subcellularLocation>
        <location evidence="1">Mitochondrion matrix</location>
        <location evidence="1">Mitochondrion nucleoid</location>
    </subcellularLocation>
</comment>
<evidence type="ECO:0000256" key="8">
    <source>
        <dbReference type="ARBA" id="ARBA00023271"/>
    </source>
</evidence>